<reference evidence="1 2" key="1">
    <citation type="submission" date="2018-07" db="EMBL/GenBank/DDBJ databases">
        <title>Genomic Encyclopedia of Type Strains, Phase IV (KMG-IV): sequencing the most valuable type-strain genomes for metagenomic binning, comparative biology and taxonomic classification.</title>
        <authorList>
            <person name="Goeker M."/>
        </authorList>
    </citation>
    <scope>NUCLEOTIDE SEQUENCE [LARGE SCALE GENOMIC DNA]</scope>
    <source>
        <strain evidence="1 2">DSM 25281</strain>
    </source>
</reference>
<dbReference type="EMBL" id="QQAY01000002">
    <property type="protein sequence ID" value="RDI45711.1"/>
    <property type="molecule type" value="Genomic_DNA"/>
</dbReference>
<evidence type="ECO:0000313" key="2">
    <source>
        <dbReference type="Proteomes" id="UP000255326"/>
    </source>
</evidence>
<dbReference type="Pfam" id="PF26162">
    <property type="entry name" value="YwzD"/>
    <property type="match status" value="1"/>
</dbReference>
<sequence length="44" mass="5352">MNERQFQELLKEIYMLGNESENIRISELLEELKRKIYSALYTSK</sequence>
<organism evidence="1 2">
    <name type="scientific">Falsibacillus pallidus</name>
    <dbReference type="NCBI Taxonomy" id="493781"/>
    <lineage>
        <taxon>Bacteria</taxon>
        <taxon>Bacillati</taxon>
        <taxon>Bacillota</taxon>
        <taxon>Bacilli</taxon>
        <taxon>Bacillales</taxon>
        <taxon>Bacillaceae</taxon>
        <taxon>Falsibacillus</taxon>
    </lineage>
</organism>
<gene>
    <name evidence="1" type="ORF">DFR59_102344</name>
</gene>
<keyword evidence="2" id="KW-1185">Reference proteome</keyword>
<dbReference type="InterPro" id="IPR058930">
    <property type="entry name" value="YwzD"/>
</dbReference>
<comment type="caution">
    <text evidence="1">The sequence shown here is derived from an EMBL/GenBank/DDBJ whole genome shotgun (WGS) entry which is preliminary data.</text>
</comment>
<proteinExistence type="predicted"/>
<protein>
    <submittedName>
        <fullName evidence="1">Uncharacterized protein</fullName>
    </submittedName>
</protein>
<accession>A0A370GQC8</accession>
<evidence type="ECO:0000313" key="1">
    <source>
        <dbReference type="EMBL" id="RDI45711.1"/>
    </source>
</evidence>
<name>A0A370GQC8_9BACI</name>
<dbReference type="AlphaFoldDB" id="A0A370GQC8"/>
<dbReference type="Proteomes" id="UP000255326">
    <property type="component" value="Unassembled WGS sequence"/>
</dbReference>